<evidence type="ECO:0000313" key="1">
    <source>
        <dbReference type="EMBL" id="MFB9761361.1"/>
    </source>
</evidence>
<evidence type="ECO:0000313" key="2">
    <source>
        <dbReference type="Proteomes" id="UP001589609"/>
    </source>
</evidence>
<name>A0ABV5WMS6_9BACI</name>
<organism evidence="1 2">
    <name type="scientific">Ectobacillus funiculus</name>
    <dbReference type="NCBI Taxonomy" id="137993"/>
    <lineage>
        <taxon>Bacteria</taxon>
        <taxon>Bacillati</taxon>
        <taxon>Bacillota</taxon>
        <taxon>Bacilli</taxon>
        <taxon>Bacillales</taxon>
        <taxon>Bacillaceae</taxon>
        <taxon>Ectobacillus</taxon>
    </lineage>
</organism>
<dbReference type="EMBL" id="JBHMAF010000193">
    <property type="protein sequence ID" value="MFB9761361.1"/>
    <property type="molecule type" value="Genomic_DNA"/>
</dbReference>
<gene>
    <name evidence="1" type="ORF">ACFFMS_24245</name>
</gene>
<sequence>MEVVRTQLEQNHTCIFVSFSGLKAKLADGARVVKEPLLRVLLDEQGELQEFGFVGKAALLQSNFAAKKEGKPAPQLLKLKPPSPMNTEVAGEELECMITPMLSIVRRDTAQEYEYMLVHKEKEQATVRRKMKRKKAETMKVTEQLLFIVPKTGEKGNRKGQEKAVKRIMTRIARVDHKKKQNNIYVAREKLKDTPIRVLKMRLFEENAWLGTVSLRFLGPGDWKFPLPRAEPSASK</sequence>
<comment type="caution">
    <text evidence="1">The sequence shown here is derived from an EMBL/GenBank/DDBJ whole genome shotgun (WGS) entry which is preliminary data.</text>
</comment>
<proteinExistence type="predicted"/>
<protein>
    <submittedName>
        <fullName evidence="1">Uncharacterized protein</fullName>
    </submittedName>
</protein>
<accession>A0ABV5WMS6</accession>
<keyword evidence="2" id="KW-1185">Reference proteome</keyword>
<reference evidence="1 2" key="1">
    <citation type="submission" date="2024-09" db="EMBL/GenBank/DDBJ databases">
        <authorList>
            <person name="Sun Q."/>
            <person name="Mori K."/>
        </authorList>
    </citation>
    <scope>NUCLEOTIDE SEQUENCE [LARGE SCALE GENOMIC DNA]</scope>
    <source>
        <strain evidence="1 2">JCM 11201</strain>
    </source>
</reference>
<dbReference type="Proteomes" id="UP001589609">
    <property type="component" value="Unassembled WGS sequence"/>
</dbReference>
<dbReference type="RefSeq" id="WP_379951546.1">
    <property type="nucleotide sequence ID" value="NZ_JBHMAF010000193.1"/>
</dbReference>